<sequence>MTKFSDITVTCEFGDIPLFMSIIEYDSKKCIKTKRIPYWNTVKGAYITDTSNLKEKKKNLRCRKKKLKLIQNIQFVCIVVFDEEAMKRVLIYCLGIGQLIVAAFSLAQHFVSIIQFGKIFKCSFNGSTHGSNNPGKKFLSHDIIIFDFGLFHELIKVEECVANYLDGGYMRCLWCIGQIVALSAALFSMLFIPKAHPIYLWPLLIVQNAYCFGLVILTIATSDKLLTSLLHPTNGHLILLIVAFFIGTSANYLFDYILWHYYWYQETEYIKRTGLSVVPFWECKKEK</sequence>
<keyword evidence="1" id="KW-0812">Transmembrane</keyword>
<dbReference type="PANTHER" id="PTHR40288">
    <property type="entry name" value="PROTEIN CBG16535-RELATED"/>
    <property type="match status" value="1"/>
</dbReference>
<protein>
    <submittedName>
        <fullName evidence="2">Uncharacterized protein</fullName>
    </submittedName>
</protein>
<keyword evidence="1" id="KW-0472">Membrane</keyword>
<dbReference type="PANTHER" id="PTHR40288:SF2">
    <property type="entry name" value="G PROTEIN-COUPLED RECEPTOR-RELATED"/>
    <property type="match status" value="1"/>
</dbReference>
<name>A0A1I8E8M2_WUCBA</name>
<dbReference type="WBParaSite" id="maker-PairedContig_1026-snap-gene-0.12-mRNA-1">
    <property type="protein sequence ID" value="maker-PairedContig_1026-snap-gene-0.12-mRNA-1"/>
    <property type="gene ID" value="maker-PairedContig_1026-snap-gene-0.12"/>
</dbReference>
<feature type="transmembrane region" description="Helical" evidence="1">
    <location>
        <begin position="172"/>
        <end position="192"/>
    </location>
</feature>
<reference evidence="2" key="1">
    <citation type="submission" date="2016-11" db="UniProtKB">
        <authorList>
            <consortium name="WormBaseParasite"/>
        </authorList>
    </citation>
    <scope>IDENTIFICATION</scope>
    <source>
        <strain evidence="2">pt0022</strain>
    </source>
</reference>
<feature type="transmembrane region" description="Helical" evidence="1">
    <location>
        <begin position="198"/>
        <end position="221"/>
    </location>
</feature>
<keyword evidence="1" id="KW-1133">Transmembrane helix</keyword>
<evidence type="ECO:0000313" key="2">
    <source>
        <dbReference type="WBParaSite" id="maker-PairedContig_1026-snap-gene-0.12-mRNA-1"/>
    </source>
</evidence>
<evidence type="ECO:0000256" key="1">
    <source>
        <dbReference type="SAM" id="Phobius"/>
    </source>
</evidence>
<organism evidence="2">
    <name type="scientific">Wuchereria bancrofti</name>
    <dbReference type="NCBI Taxonomy" id="6293"/>
    <lineage>
        <taxon>Eukaryota</taxon>
        <taxon>Metazoa</taxon>
        <taxon>Ecdysozoa</taxon>
        <taxon>Nematoda</taxon>
        <taxon>Chromadorea</taxon>
        <taxon>Rhabditida</taxon>
        <taxon>Spirurina</taxon>
        <taxon>Spiruromorpha</taxon>
        <taxon>Filarioidea</taxon>
        <taxon>Onchocercidae</taxon>
        <taxon>Wuchereria</taxon>
    </lineage>
</organism>
<accession>A0A1I8E8M2</accession>
<dbReference type="AlphaFoldDB" id="A0A1I8E8M2"/>
<feature type="transmembrane region" description="Helical" evidence="1">
    <location>
        <begin position="233"/>
        <end position="254"/>
    </location>
</feature>
<feature type="transmembrane region" description="Helical" evidence="1">
    <location>
        <begin position="89"/>
        <end position="111"/>
    </location>
</feature>
<proteinExistence type="predicted"/>